<feature type="non-terminal residue" evidence="4">
    <location>
        <position position="1"/>
    </location>
</feature>
<keyword evidence="2" id="KW-0812">Transmembrane</keyword>
<reference evidence="4 5" key="1">
    <citation type="submission" date="2024-03" db="EMBL/GenBank/DDBJ databases">
        <title>The Acrasis kona genome and developmental transcriptomes reveal deep origins of eukaryotic multicellular pathways.</title>
        <authorList>
            <person name="Sheikh S."/>
            <person name="Fu C.-J."/>
            <person name="Brown M.W."/>
            <person name="Baldauf S.L."/>
        </authorList>
    </citation>
    <scope>NUCLEOTIDE SEQUENCE [LARGE SCALE GENOMIC DNA]</scope>
    <source>
        <strain evidence="4 5">ATCC MYA-3509</strain>
    </source>
</reference>
<dbReference type="AlphaFoldDB" id="A0AAW2ZJ25"/>
<name>A0AAW2ZJ25_9EUKA</name>
<dbReference type="InterPro" id="IPR018713">
    <property type="entry name" value="MPAB/Lcp_cat_dom"/>
</dbReference>
<keyword evidence="2" id="KW-1133">Transmembrane helix</keyword>
<feature type="transmembrane region" description="Helical" evidence="2">
    <location>
        <begin position="192"/>
        <end position="214"/>
    </location>
</feature>
<keyword evidence="5" id="KW-1185">Reference proteome</keyword>
<feature type="domain" description="ER-bound oxygenase mpaB/mpaB'/Rubber oxygenase catalytic" evidence="3">
    <location>
        <begin position="39"/>
        <end position="175"/>
    </location>
</feature>
<keyword evidence="2" id="KW-0472">Membrane</keyword>
<protein>
    <submittedName>
        <fullName evidence="4">Tmk</fullName>
    </submittedName>
</protein>
<dbReference type="Proteomes" id="UP001431209">
    <property type="component" value="Unassembled WGS sequence"/>
</dbReference>
<evidence type="ECO:0000313" key="5">
    <source>
        <dbReference type="Proteomes" id="UP001431209"/>
    </source>
</evidence>
<comment type="caution">
    <text evidence="4">The sequence shown here is derived from an EMBL/GenBank/DDBJ whole genome shotgun (WGS) entry which is preliminary data.</text>
</comment>
<accession>A0AAW2ZJ25</accession>
<dbReference type="Pfam" id="PF09995">
    <property type="entry name" value="MPAB_Lcp_cat"/>
    <property type="match status" value="1"/>
</dbReference>
<proteinExistence type="predicted"/>
<evidence type="ECO:0000256" key="2">
    <source>
        <dbReference type="SAM" id="Phobius"/>
    </source>
</evidence>
<dbReference type="GO" id="GO:0016491">
    <property type="term" value="F:oxidoreductase activity"/>
    <property type="evidence" value="ECO:0007669"/>
    <property type="project" value="InterPro"/>
</dbReference>
<feature type="region of interest" description="Disordered" evidence="1">
    <location>
        <begin position="1"/>
        <end position="23"/>
    </location>
</feature>
<feature type="compositionally biased region" description="Basic and acidic residues" evidence="1">
    <location>
        <begin position="10"/>
        <end position="23"/>
    </location>
</feature>
<dbReference type="EMBL" id="JAOPGA020001611">
    <property type="protein sequence ID" value="KAL0489887.1"/>
    <property type="molecule type" value="Genomic_DNA"/>
</dbReference>
<gene>
    <name evidence="4" type="ORF">AKO1_006024</name>
</gene>
<evidence type="ECO:0000259" key="3">
    <source>
        <dbReference type="Pfam" id="PF09995"/>
    </source>
</evidence>
<sequence>GISAAEVDVPQEKQTEHSSKAAKEADKVRQAIQFYHNIHKRFTPTLIDEKEFGFNKCGVTFVWKTVIYGVIPKNNRFVYPPTSETLQKFYERLCKVGVQYIGTNDDYPATYQELWTEMYSLFSSFKKVEESETLVRETMYPTNGTFLFKLGSHILRPLNKSLIPDCLRKEYGYEMDFFDYFVSEMFVLLTRILLPFIPFCVLKMKLLINFLYILEPKTKSIYRKTKRYHNADPRASA</sequence>
<evidence type="ECO:0000256" key="1">
    <source>
        <dbReference type="SAM" id="MobiDB-lite"/>
    </source>
</evidence>
<organism evidence="4 5">
    <name type="scientific">Acrasis kona</name>
    <dbReference type="NCBI Taxonomy" id="1008807"/>
    <lineage>
        <taxon>Eukaryota</taxon>
        <taxon>Discoba</taxon>
        <taxon>Heterolobosea</taxon>
        <taxon>Tetramitia</taxon>
        <taxon>Eutetramitia</taxon>
        <taxon>Acrasidae</taxon>
        <taxon>Acrasis</taxon>
    </lineage>
</organism>
<evidence type="ECO:0000313" key="4">
    <source>
        <dbReference type="EMBL" id="KAL0489887.1"/>
    </source>
</evidence>